<dbReference type="InterPro" id="IPR024079">
    <property type="entry name" value="MetalloPept_cat_dom_sf"/>
</dbReference>
<dbReference type="SMART" id="SM00235">
    <property type="entry name" value="ZnMc"/>
    <property type="match status" value="1"/>
</dbReference>
<dbReference type="GO" id="GO:0004222">
    <property type="term" value="F:metalloendopeptidase activity"/>
    <property type="evidence" value="ECO:0007669"/>
    <property type="project" value="UniProtKB-UniRule"/>
</dbReference>
<proteinExistence type="predicted"/>
<keyword evidence="1 6" id="KW-0645">Protease</keyword>
<dbReference type="EC" id="3.4.24.-" evidence="7"/>
<comment type="caution">
    <text evidence="6">Lacks conserved residue(s) required for the propagation of feature annotation.</text>
</comment>
<feature type="domain" description="Peptidase M12A" evidence="8">
    <location>
        <begin position="1"/>
        <end position="158"/>
    </location>
</feature>
<evidence type="ECO:0000256" key="1">
    <source>
        <dbReference type="ARBA" id="ARBA00022670"/>
    </source>
</evidence>
<accession>A0A8K0K4C4</accession>
<evidence type="ECO:0000256" key="7">
    <source>
        <dbReference type="RuleBase" id="RU361183"/>
    </source>
</evidence>
<reference evidence="9" key="2">
    <citation type="submission" date="2017-10" db="EMBL/GenBank/DDBJ databases">
        <title>Ladona fulva Genome sequencing and assembly.</title>
        <authorList>
            <person name="Murali S."/>
            <person name="Richards S."/>
            <person name="Bandaranaike D."/>
            <person name="Bellair M."/>
            <person name="Blankenburg K."/>
            <person name="Chao H."/>
            <person name="Dinh H."/>
            <person name="Doddapaneni H."/>
            <person name="Dugan-Rocha S."/>
            <person name="Elkadiri S."/>
            <person name="Gnanaolivu R."/>
            <person name="Hernandez B."/>
            <person name="Skinner E."/>
            <person name="Javaid M."/>
            <person name="Lee S."/>
            <person name="Li M."/>
            <person name="Ming W."/>
            <person name="Munidasa M."/>
            <person name="Muniz J."/>
            <person name="Nguyen L."/>
            <person name="Hughes D."/>
            <person name="Osuji N."/>
            <person name="Pu L.-L."/>
            <person name="Puazo M."/>
            <person name="Qu C."/>
            <person name="Quiroz J."/>
            <person name="Raj R."/>
            <person name="Weissenberger G."/>
            <person name="Xin Y."/>
            <person name="Zou X."/>
            <person name="Han Y."/>
            <person name="Worley K."/>
            <person name="Muzny D."/>
            <person name="Gibbs R."/>
        </authorList>
    </citation>
    <scope>NUCLEOTIDE SEQUENCE</scope>
    <source>
        <strain evidence="9">Sampled in the wild</strain>
    </source>
</reference>
<dbReference type="PRINTS" id="PR00480">
    <property type="entry name" value="ASTACIN"/>
</dbReference>
<dbReference type="EMBL" id="KZ308252">
    <property type="protein sequence ID" value="KAG8225763.1"/>
    <property type="molecule type" value="Genomic_DNA"/>
</dbReference>
<feature type="binding site" evidence="6">
    <location>
        <position position="84"/>
    </location>
    <ligand>
        <name>Zn(2+)</name>
        <dbReference type="ChEBI" id="CHEBI:29105"/>
        <note>catalytic</note>
    </ligand>
</feature>
<evidence type="ECO:0000313" key="10">
    <source>
        <dbReference type="Proteomes" id="UP000792457"/>
    </source>
</evidence>
<sequence length="158" mass="18142">MLLEFADASEEKIIRDAMEQFHKLTCIRFVEHQANPFLTDYIYIDKAQTGCWSSVGKLGGRQVVNLQSPGCLSTLGTPIHELMHAVGFLHEQNRWERDTYIKVKWENIQKGREVNFEKSTKEMSDALGVAYDYRSVMHYSPFAFSTNGEQTISTMVII</sequence>
<evidence type="ECO:0000256" key="4">
    <source>
        <dbReference type="ARBA" id="ARBA00022833"/>
    </source>
</evidence>
<keyword evidence="4 6" id="KW-0862">Zinc</keyword>
<feature type="binding site" evidence="6">
    <location>
        <position position="80"/>
    </location>
    <ligand>
        <name>Zn(2+)</name>
        <dbReference type="ChEBI" id="CHEBI:29105"/>
        <note>catalytic</note>
    </ligand>
</feature>
<dbReference type="InterPro" id="IPR006026">
    <property type="entry name" value="Peptidase_Metallo"/>
</dbReference>
<evidence type="ECO:0000259" key="8">
    <source>
        <dbReference type="PROSITE" id="PS51864"/>
    </source>
</evidence>
<dbReference type="PANTHER" id="PTHR10127">
    <property type="entry name" value="DISCOIDIN, CUB, EGF, LAMININ , AND ZINC METALLOPROTEASE DOMAIN CONTAINING"/>
    <property type="match status" value="1"/>
</dbReference>
<keyword evidence="2 6" id="KW-0479">Metal-binding</keyword>
<name>A0A8K0K4C4_LADFU</name>
<gene>
    <name evidence="9" type="ORF">J437_LFUL005722</name>
</gene>
<dbReference type="Proteomes" id="UP000792457">
    <property type="component" value="Unassembled WGS sequence"/>
</dbReference>
<dbReference type="InterPro" id="IPR034035">
    <property type="entry name" value="Astacin-like_dom"/>
</dbReference>
<feature type="binding site" evidence="6">
    <location>
        <position position="90"/>
    </location>
    <ligand>
        <name>Zn(2+)</name>
        <dbReference type="ChEBI" id="CHEBI:29105"/>
        <note>catalytic</note>
    </ligand>
</feature>
<evidence type="ECO:0000256" key="5">
    <source>
        <dbReference type="ARBA" id="ARBA00023049"/>
    </source>
</evidence>
<keyword evidence="3 6" id="KW-0378">Hydrolase</keyword>
<dbReference type="AlphaFoldDB" id="A0A8K0K4C4"/>
<dbReference type="PANTHER" id="PTHR10127:SF780">
    <property type="entry name" value="METALLOENDOPEPTIDASE"/>
    <property type="match status" value="1"/>
</dbReference>
<dbReference type="GO" id="GO:0006508">
    <property type="term" value="P:proteolysis"/>
    <property type="evidence" value="ECO:0007669"/>
    <property type="project" value="UniProtKB-KW"/>
</dbReference>
<protein>
    <recommendedName>
        <fullName evidence="7">Metalloendopeptidase</fullName>
        <ecNumber evidence="7">3.4.24.-</ecNumber>
    </recommendedName>
</protein>
<evidence type="ECO:0000256" key="3">
    <source>
        <dbReference type="ARBA" id="ARBA00022801"/>
    </source>
</evidence>
<dbReference type="SUPFAM" id="SSF55486">
    <property type="entry name" value="Metalloproteases ('zincins'), catalytic domain"/>
    <property type="match status" value="1"/>
</dbReference>
<feature type="active site" evidence="6">
    <location>
        <position position="81"/>
    </location>
</feature>
<dbReference type="InterPro" id="IPR001506">
    <property type="entry name" value="Peptidase_M12A"/>
</dbReference>
<dbReference type="GO" id="GO:0008270">
    <property type="term" value="F:zinc ion binding"/>
    <property type="evidence" value="ECO:0007669"/>
    <property type="project" value="UniProtKB-UniRule"/>
</dbReference>
<dbReference type="CDD" id="cd04280">
    <property type="entry name" value="ZnMc_astacin_like"/>
    <property type="match status" value="1"/>
</dbReference>
<reference evidence="9" key="1">
    <citation type="submission" date="2013-04" db="EMBL/GenBank/DDBJ databases">
        <authorList>
            <person name="Qu J."/>
            <person name="Murali S.C."/>
            <person name="Bandaranaike D."/>
            <person name="Bellair M."/>
            <person name="Blankenburg K."/>
            <person name="Chao H."/>
            <person name="Dinh H."/>
            <person name="Doddapaneni H."/>
            <person name="Downs B."/>
            <person name="Dugan-Rocha S."/>
            <person name="Elkadiri S."/>
            <person name="Gnanaolivu R.D."/>
            <person name="Hernandez B."/>
            <person name="Javaid M."/>
            <person name="Jayaseelan J.C."/>
            <person name="Lee S."/>
            <person name="Li M."/>
            <person name="Ming W."/>
            <person name="Munidasa M."/>
            <person name="Muniz J."/>
            <person name="Nguyen L."/>
            <person name="Ongeri F."/>
            <person name="Osuji N."/>
            <person name="Pu L.-L."/>
            <person name="Puazo M."/>
            <person name="Qu C."/>
            <person name="Quiroz J."/>
            <person name="Raj R."/>
            <person name="Weissenberger G."/>
            <person name="Xin Y."/>
            <person name="Zou X."/>
            <person name="Han Y."/>
            <person name="Richards S."/>
            <person name="Worley K."/>
            <person name="Muzny D."/>
            <person name="Gibbs R."/>
        </authorList>
    </citation>
    <scope>NUCLEOTIDE SEQUENCE</scope>
    <source>
        <strain evidence="9">Sampled in the wild</strain>
    </source>
</reference>
<evidence type="ECO:0000256" key="2">
    <source>
        <dbReference type="ARBA" id="ARBA00022723"/>
    </source>
</evidence>
<comment type="caution">
    <text evidence="9">The sequence shown here is derived from an EMBL/GenBank/DDBJ whole genome shotgun (WGS) entry which is preliminary data.</text>
</comment>
<dbReference type="OrthoDB" id="291007at2759"/>
<evidence type="ECO:0000256" key="6">
    <source>
        <dbReference type="PROSITE-ProRule" id="PRU01211"/>
    </source>
</evidence>
<dbReference type="PROSITE" id="PS51864">
    <property type="entry name" value="ASTACIN"/>
    <property type="match status" value="1"/>
</dbReference>
<dbReference type="Pfam" id="PF01400">
    <property type="entry name" value="Astacin"/>
    <property type="match status" value="1"/>
</dbReference>
<keyword evidence="5 6" id="KW-0482">Metalloprotease</keyword>
<comment type="cofactor">
    <cofactor evidence="6 7">
        <name>Zn(2+)</name>
        <dbReference type="ChEBI" id="CHEBI:29105"/>
    </cofactor>
    <text evidence="6 7">Binds 1 zinc ion per subunit.</text>
</comment>
<keyword evidence="10" id="KW-1185">Reference proteome</keyword>
<evidence type="ECO:0000313" key="9">
    <source>
        <dbReference type="EMBL" id="KAG8225763.1"/>
    </source>
</evidence>
<dbReference type="Gene3D" id="3.40.390.10">
    <property type="entry name" value="Collagenase (Catalytic Domain)"/>
    <property type="match status" value="1"/>
</dbReference>
<organism evidence="9 10">
    <name type="scientific">Ladona fulva</name>
    <name type="common">Scarce chaser dragonfly</name>
    <name type="synonym">Libellula fulva</name>
    <dbReference type="NCBI Taxonomy" id="123851"/>
    <lineage>
        <taxon>Eukaryota</taxon>
        <taxon>Metazoa</taxon>
        <taxon>Ecdysozoa</taxon>
        <taxon>Arthropoda</taxon>
        <taxon>Hexapoda</taxon>
        <taxon>Insecta</taxon>
        <taxon>Pterygota</taxon>
        <taxon>Palaeoptera</taxon>
        <taxon>Odonata</taxon>
        <taxon>Epiprocta</taxon>
        <taxon>Anisoptera</taxon>
        <taxon>Libelluloidea</taxon>
        <taxon>Libellulidae</taxon>
        <taxon>Ladona</taxon>
    </lineage>
</organism>